<name>A0ACC2L5L2_PERAE</name>
<reference evidence="1 2" key="1">
    <citation type="journal article" date="2022" name="Hortic Res">
        <title>A haplotype resolved chromosomal level avocado genome allows analysis of novel avocado genes.</title>
        <authorList>
            <person name="Nath O."/>
            <person name="Fletcher S.J."/>
            <person name="Hayward A."/>
            <person name="Shaw L.M."/>
            <person name="Masouleh A.K."/>
            <person name="Furtado A."/>
            <person name="Henry R.J."/>
            <person name="Mitter N."/>
        </authorList>
    </citation>
    <scope>NUCLEOTIDE SEQUENCE [LARGE SCALE GENOMIC DNA]</scope>
    <source>
        <strain evidence="2">cv. Hass</strain>
    </source>
</reference>
<dbReference type="Proteomes" id="UP001234297">
    <property type="component" value="Chromosome 7"/>
</dbReference>
<evidence type="ECO:0000313" key="1">
    <source>
        <dbReference type="EMBL" id="KAJ8628696.1"/>
    </source>
</evidence>
<keyword evidence="2" id="KW-1185">Reference proteome</keyword>
<dbReference type="EMBL" id="CM056815">
    <property type="protein sequence ID" value="KAJ8628696.1"/>
    <property type="molecule type" value="Genomic_DNA"/>
</dbReference>
<evidence type="ECO:0000313" key="2">
    <source>
        <dbReference type="Proteomes" id="UP001234297"/>
    </source>
</evidence>
<gene>
    <name evidence="1" type="ORF">MRB53_022019</name>
</gene>
<sequence length="169" mass="18910">MGLKCGARFALATLLLVVLMMSVPTTARNVGGSGNLGFGFNYTNWAQRNNRIVVGGSQHWRFGFNYTNWAFQNGPFFQNDTLVFMYDPPNGTTFPHSVYLLKDFRSFMTCNLKKATMVGNVVQGGGTGFNFVLKERKPYYFACGERGGVHCNMGLMKFFVWPLKPPCKG</sequence>
<accession>A0ACC2L5L2</accession>
<comment type="caution">
    <text evidence="1">The sequence shown here is derived from an EMBL/GenBank/DDBJ whole genome shotgun (WGS) entry which is preliminary data.</text>
</comment>
<organism evidence="1 2">
    <name type="scientific">Persea americana</name>
    <name type="common">Avocado</name>
    <dbReference type="NCBI Taxonomy" id="3435"/>
    <lineage>
        <taxon>Eukaryota</taxon>
        <taxon>Viridiplantae</taxon>
        <taxon>Streptophyta</taxon>
        <taxon>Embryophyta</taxon>
        <taxon>Tracheophyta</taxon>
        <taxon>Spermatophyta</taxon>
        <taxon>Magnoliopsida</taxon>
        <taxon>Magnoliidae</taxon>
        <taxon>Laurales</taxon>
        <taxon>Lauraceae</taxon>
        <taxon>Persea</taxon>
    </lineage>
</organism>
<proteinExistence type="predicted"/>
<protein>
    <submittedName>
        <fullName evidence="1">Uncharacterized protein</fullName>
    </submittedName>
</protein>